<dbReference type="EMBL" id="JAZDQJ010000029">
    <property type="protein sequence ID" value="MEE1935872.1"/>
    <property type="molecule type" value="Genomic_DNA"/>
</dbReference>
<name>A0ABU7HWC6_9PSED</name>
<dbReference type="Proteomes" id="UP001335100">
    <property type="component" value="Unassembled WGS sequence"/>
</dbReference>
<accession>A0ABU7HWC6</accession>
<proteinExistence type="predicted"/>
<protein>
    <submittedName>
        <fullName evidence="2">DUF2790 domain-containing protein</fullName>
    </submittedName>
</protein>
<organism evidence="2 3">
    <name type="scientific">Pseudomonas ulcerans</name>
    <dbReference type="NCBI Taxonomy" id="3115852"/>
    <lineage>
        <taxon>Bacteria</taxon>
        <taxon>Pseudomonadati</taxon>
        <taxon>Pseudomonadota</taxon>
        <taxon>Gammaproteobacteria</taxon>
        <taxon>Pseudomonadales</taxon>
        <taxon>Pseudomonadaceae</taxon>
        <taxon>Pseudomonas</taxon>
    </lineage>
</organism>
<evidence type="ECO:0000313" key="2">
    <source>
        <dbReference type="EMBL" id="MEE1935872.1"/>
    </source>
</evidence>
<dbReference type="Gene3D" id="2.30.140.50">
    <property type="entry name" value="Protein of unknown function DUF2790"/>
    <property type="match status" value="1"/>
</dbReference>
<feature type="signal peptide" evidence="1">
    <location>
        <begin position="1"/>
        <end position="19"/>
    </location>
</feature>
<feature type="chain" id="PRO_5046827093" evidence="1">
    <location>
        <begin position="20"/>
        <end position="83"/>
    </location>
</feature>
<reference evidence="2 3" key="1">
    <citation type="submission" date="2024-01" db="EMBL/GenBank/DDBJ databases">
        <title>Unpublished Manusciprt.</title>
        <authorList>
            <person name="Duman M."/>
            <person name="Valdes E.G."/>
            <person name="Ajmi N."/>
            <person name="Altun S."/>
            <person name="Saticioglu I.B."/>
        </authorList>
    </citation>
    <scope>NUCLEOTIDE SEQUENCE [LARGE SCALE GENOMIC DNA]</scope>
    <source>
        <strain evidence="2 3">148P</strain>
    </source>
</reference>
<gene>
    <name evidence="2" type="ORF">V0R50_21805</name>
</gene>
<evidence type="ECO:0000256" key="1">
    <source>
        <dbReference type="SAM" id="SignalP"/>
    </source>
</evidence>
<dbReference type="RefSeq" id="WP_330076592.1">
    <property type="nucleotide sequence ID" value="NZ_JAZDQJ010000029.1"/>
</dbReference>
<dbReference type="Pfam" id="PF10976">
    <property type="entry name" value="DUF2790"/>
    <property type="match status" value="1"/>
</dbReference>
<keyword evidence="3" id="KW-1185">Reference proteome</keyword>
<dbReference type="InterPro" id="IPR021245">
    <property type="entry name" value="DUF2790"/>
</dbReference>
<sequence>MKLRVMLLPLLLLSAAAQATQAPVPMDYRYGMHLDVAKVLDLREPATDYQCKVVVATMTYLDSKGQERALNYRKLSSGCTDQG</sequence>
<comment type="caution">
    <text evidence="2">The sequence shown here is derived from an EMBL/GenBank/DDBJ whole genome shotgun (WGS) entry which is preliminary data.</text>
</comment>
<evidence type="ECO:0000313" key="3">
    <source>
        <dbReference type="Proteomes" id="UP001335100"/>
    </source>
</evidence>
<keyword evidence="1" id="KW-0732">Signal</keyword>